<protein>
    <submittedName>
        <fullName evidence="1">Uncharacterized protein</fullName>
    </submittedName>
</protein>
<dbReference type="Proteomes" id="UP000299102">
    <property type="component" value="Unassembled WGS sequence"/>
</dbReference>
<dbReference type="EMBL" id="BGZK01000513">
    <property type="protein sequence ID" value="GBP47933.1"/>
    <property type="molecule type" value="Genomic_DNA"/>
</dbReference>
<keyword evidence="2" id="KW-1185">Reference proteome</keyword>
<proteinExistence type="predicted"/>
<organism evidence="1 2">
    <name type="scientific">Eumeta variegata</name>
    <name type="common">Bagworm moth</name>
    <name type="synonym">Eumeta japonica</name>
    <dbReference type="NCBI Taxonomy" id="151549"/>
    <lineage>
        <taxon>Eukaryota</taxon>
        <taxon>Metazoa</taxon>
        <taxon>Ecdysozoa</taxon>
        <taxon>Arthropoda</taxon>
        <taxon>Hexapoda</taxon>
        <taxon>Insecta</taxon>
        <taxon>Pterygota</taxon>
        <taxon>Neoptera</taxon>
        <taxon>Endopterygota</taxon>
        <taxon>Lepidoptera</taxon>
        <taxon>Glossata</taxon>
        <taxon>Ditrysia</taxon>
        <taxon>Tineoidea</taxon>
        <taxon>Psychidae</taxon>
        <taxon>Oiketicinae</taxon>
        <taxon>Eumeta</taxon>
    </lineage>
</organism>
<accession>A0A4C1WA58</accession>
<evidence type="ECO:0000313" key="1">
    <source>
        <dbReference type="EMBL" id="GBP47933.1"/>
    </source>
</evidence>
<reference evidence="1 2" key="1">
    <citation type="journal article" date="2019" name="Commun. Biol.">
        <title>The bagworm genome reveals a unique fibroin gene that provides high tensile strength.</title>
        <authorList>
            <person name="Kono N."/>
            <person name="Nakamura H."/>
            <person name="Ohtoshi R."/>
            <person name="Tomita M."/>
            <person name="Numata K."/>
            <person name="Arakawa K."/>
        </authorList>
    </citation>
    <scope>NUCLEOTIDE SEQUENCE [LARGE SCALE GENOMIC DNA]</scope>
</reference>
<gene>
    <name evidence="1" type="ORF">EVAR_31473_1</name>
</gene>
<sequence length="89" mass="10094">MKRHLFLRVYSHHTSTLLALAHDRCDDVLPVQRGRDVENVRTFGESRNASLHSTAGCWINFSAPDICDAVKKVSEEKRSVVYVPNNVTK</sequence>
<evidence type="ECO:0000313" key="2">
    <source>
        <dbReference type="Proteomes" id="UP000299102"/>
    </source>
</evidence>
<name>A0A4C1WA58_EUMVA</name>
<dbReference type="AlphaFoldDB" id="A0A4C1WA58"/>
<comment type="caution">
    <text evidence="1">The sequence shown here is derived from an EMBL/GenBank/DDBJ whole genome shotgun (WGS) entry which is preliminary data.</text>
</comment>